<feature type="domain" description="HD" evidence="1">
    <location>
        <begin position="72"/>
        <end position="194"/>
    </location>
</feature>
<sequence>MVGNIIGTKPRRGGEMKVQRIRDPLHNLIEFSGQDFEQKMWDIIQTSPFQRLRRVKQLGFSDLVYPGATHSRFAHSIGVFHTARRLAEVVKQKGSGRDVHRISIALAAALLHDVGHGPFSHAFEAVGKRLGLRFANHEEMSDILIRRGEIGELLRGLGSGFADDVADMVKGQGTQTIHNAIVSSQFDADRLDYLQRDRLMTGTHHGGIDFEWLIANLEVGQVVSGVDDTAIGKIETFVLGPKAVMAAEAFIAGLFQLYPTVYFHKATRGAERLFTELLVRVIERGRSYEADVTGLGKRHPIIRFASAPDDPERLLQLDDTVIWGALPELSGATDPIIREVATRLRERRLFKCLDIRRKIEHDLDPSGRGARDDEISKCCVRVKERLAGRLTEQSEDRLPPILVDQTVRTPYKSGDRAKGVLDRISVRDDAGLIVDLQERSRMVAALRTFEVFRVYVADNAAADEVWRIVAEETGHAEQ</sequence>
<comment type="caution">
    <text evidence="2">The sequence shown here is derived from an EMBL/GenBank/DDBJ whole genome shotgun (WGS) entry which is preliminary data.</text>
</comment>
<accession>A0A3B9IQK9</accession>
<dbReference type="InterPro" id="IPR006674">
    <property type="entry name" value="HD_domain"/>
</dbReference>
<proteinExistence type="predicted"/>
<dbReference type="AlphaFoldDB" id="A0A3B9IQK9"/>
<dbReference type="SMART" id="SM00471">
    <property type="entry name" value="HDc"/>
    <property type="match status" value="1"/>
</dbReference>
<dbReference type="EMBL" id="DMAI01000354">
    <property type="protein sequence ID" value="HAE49988.1"/>
    <property type="molecule type" value="Genomic_DNA"/>
</dbReference>
<reference evidence="2 3" key="1">
    <citation type="journal article" date="2018" name="Nat. Biotechnol.">
        <title>A standardized bacterial taxonomy based on genome phylogeny substantially revises the tree of life.</title>
        <authorList>
            <person name="Parks D.H."/>
            <person name="Chuvochina M."/>
            <person name="Waite D.W."/>
            <person name="Rinke C."/>
            <person name="Skarshewski A."/>
            <person name="Chaumeil P.A."/>
            <person name="Hugenholtz P."/>
        </authorList>
    </citation>
    <scope>NUCLEOTIDE SEQUENCE [LARGE SCALE GENOMIC DNA]</scope>
    <source>
        <strain evidence="2">UBA8739</strain>
    </source>
</reference>
<dbReference type="GO" id="GO:0006203">
    <property type="term" value="P:dGTP catabolic process"/>
    <property type="evidence" value="ECO:0007669"/>
    <property type="project" value="TreeGrafter"/>
</dbReference>
<protein>
    <recommendedName>
        <fullName evidence="1">HD domain-containing protein</fullName>
    </recommendedName>
</protein>
<dbReference type="GO" id="GO:0008832">
    <property type="term" value="F:dGTPase activity"/>
    <property type="evidence" value="ECO:0007669"/>
    <property type="project" value="TreeGrafter"/>
</dbReference>
<dbReference type="PANTHER" id="PTHR11373">
    <property type="entry name" value="DEOXYNUCLEOSIDE TRIPHOSPHATE TRIPHOSPHOHYDROLASE"/>
    <property type="match status" value="1"/>
</dbReference>
<dbReference type="Pfam" id="PF01966">
    <property type="entry name" value="HD"/>
    <property type="match status" value="1"/>
</dbReference>
<evidence type="ECO:0000313" key="3">
    <source>
        <dbReference type="Proteomes" id="UP000257706"/>
    </source>
</evidence>
<dbReference type="PANTHER" id="PTHR11373:SF4">
    <property type="entry name" value="DEOXYNUCLEOSIDE TRIPHOSPHATE TRIPHOSPHOHYDROLASE SAMHD1"/>
    <property type="match status" value="1"/>
</dbReference>
<evidence type="ECO:0000313" key="2">
    <source>
        <dbReference type="EMBL" id="HAE49988.1"/>
    </source>
</evidence>
<dbReference type="SUPFAM" id="SSF109604">
    <property type="entry name" value="HD-domain/PDEase-like"/>
    <property type="match status" value="1"/>
</dbReference>
<dbReference type="InterPro" id="IPR003607">
    <property type="entry name" value="HD/PDEase_dom"/>
</dbReference>
<name>A0A3B9IQK9_9PROT</name>
<evidence type="ECO:0000259" key="1">
    <source>
        <dbReference type="PROSITE" id="PS51831"/>
    </source>
</evidence>
<dbReference type="PROSITE" id="PS51831">
    <property type="entry name" value="HD"/>
    <property type="match status" value="1"/>
</dbReference>
<dbReference type="Proteomes" id="UP000257706">
    <property type="component" value="Unassembled WGS sequence"/>
</dbReference>
<gene>
    <name evidence="2" type="ORF">DCK97_21470</name>
</gene>
<dbReference type="InterPro" id="IPR050135">
    <property type="entry name" value="dGTPase-like"/>
</dbReference>
<organism evidence="2 3">
    <name type="scientific">Tistrella mobilis</name>
    <dbReference type="NCBI Taxonomy" id="171437"/>
    <lineage>
        <taxon>Bacteria</taxon>
        <taxon>Pseudomonadati</taxon>
        <taxon>Pseudomonadota</taxon>
        <taxon>Alphaproteobacteria</taxon>
        <taxon>Geminicoccales</taxon>
        <taxon>Geminicoccaceae</taxon>
        <taxon>Tistrella</taxon>
    </lineage>
</organism>
<dbReference type="Gene3D" id="1.10.3210.10">
    <property type="entry name" value="Hypothetical protein af1432"/>
    <property type="match status" value="1"/>
</dbReference>
<dbReference type="CDD" id="cd00077">
    <property type="entry name" value="HDc"/>
    <property type="match status" value="1"/>
</dbReference>